<dbReference type="EMBL" id="JBHULB010000016">
    <property type="protein sequence ID" value="MFD2587815.1"/>
    <property type="molecule type" value="Genomic_DNA"/>
</dbReference>
<evidence type="ECO:0000313" key="1">
    <source>
        <dbReference type="EMBL" id="MFD2587815.1"/>
    </source>
</evidence>
<reference evidence="2" key="1">
    <citation type="journal article" date="2019" name="Int. J. Syst. Evol. Microbiol.">
        <title>The Global Catalogue of Microorganisms (GCM) 10K type strain sequencing project: providing services to taxonomists for standard genome sequencing and annotation.</title>
        <authorList>
            <consortium name="The Broad Institute Genomics Platform"/>
            <consortium name="The Broad Institute Genome Sequencing Center for Infectious Disease"/>
            <person name="Wu L."/>
            <person name="Ma J."/>
        </authorList>
    </citation>
    <scope>NUCLEOTIDE SEQUENCE [LARGE SCALE GENOMIC DNA]</scope>
    <source>
        <strain evidence="2">KCTC 52368</strain>
    </source>
</reference>
<protein>
    <recommendedName>
        <fullName evidence="3">STAS/SEC14 domain-containing protein</fullName>
    </recommendedName>
</protein>
<dbReference type="RefSeq" id="WP_377767327.1">
    <property type="nucleotide sequence ID" value="NZ_JBHULB010000016.1"/>
</dbReference>
<name>A0ABW5MXB7_9FLAO</name>
<evidence type="ECO:0000313" key="2">
    <source>
        <dbReference type="Proteomes" id="UP001597526"/>
    </source>
</evidence>
<evidence type="ECO:0008006" key="3">
    <source>
        <dbReference type="Google" id="ProtNLM"/>
    </source>
</evidence>
<keyword evidence="2" id="KW-1185">Reference proteome</keyword>
<dbReference type="Proteomes" id="UP001597526">
    <property type="component" value="Unassembled WGS sequence"/>
</dbReference>
<accession>A0ABW5MXB7</accession>
<sequence>MQKIAETPFYKNAFQELNYSFGDFYLFEDFVVAEIKEGVIFNWEDHAKQVVEEITNLYEDNVKNIVYISNRVHTYSVVPSDWLRFFKYSYTLKGYAVVSRGKRPILEKLFMKASMRNFVSLDKAIKWAYELRAENNARSNRLSA</sequence>
<gene>
    <name evidence="1" type="ORF">ACFSQJ_12790</name>
</gene>
<organism evidence="1 2">
    <name type="scientific">Croceitalea marina</name>
    <dbReference type="NCBI Taxonomy" id="1775166"/>
    <lineage>
        <taxon>Bacteria</taxon>
        <taxon>Pseudomonadati</taxon>
        <taxon>Bacteroidota</taxon>
        <taxon>Flavobacteriia</taxon>
        <taxon>Flavobacteriales</taxon>
        <taxon>Flavobacteriaceae</taxon>
        <taxon>Croceitalea</taxon>
    </lineage>
</organism>
<proteinExistence type="predicted"/>
<comment type="caution">
    <text evidence="1">The sequence shown here is derived from an EMBL/GenBank/DDBJ whole genome shotgun (WGS) entry which is preliminary data.</text>
</comment>